<reference evidence="4" key="1">
    <citation type="journal article" date="2019" name="Int. J. Syst. Evol. Microbiol.">
        <title>The Global Catalogue of Microorganisms (GCM) 10K type strain sequencing project: providing services to taxonomists for standard genome sequencing and annotation.</title>
        <authorList>
            <consortium name="The Broad Institute Genomics Platform"/>
            <consortium name="The Broad Institute Genome Sequencing Center for Infectious Disease"/>
            <person name="Wu L."/>
            <person name="Ma J."/>
        </authorList>
    </citation>
    <scope>NUCLEOTIDE SEQUENCE [LARGE SCALE GENOMIC DNA]</scope>
    <source>
        <strain evidence="4">JCM 16702</strain>
    </source>
</reference>
<evidence type="ECO:0000259" key="2">
    <source>
        <dbReference type="Pfam" id="PF00135"/>
    </source>
</evidence>
<dbReference type="SUPFAM" id="SSF53474">
    <property type="entry name" value="alpha/beta-Hydrolases"/>
    <property type="match status" value="1"/>
</dbReference>
<organism evidence="3 4">
    <name type="scientific">Actinomadura miaoliensis</name>
    <dbReference type="NCBI Taxonomy" id="430685"/>
    <lineage>
        <taxon>Bacteria</taxon>
        <taxon>Bacillati</taxon>
        <taxon>Actinomycetota</taxon>
        <taxon>Actinomycetes</taxon>
        <taxon>Streptosporangiales</taxon>
        <taxon>Thermomonosporaceae</taxon>
        <taxon>Actinomadura</taxon>
    </lineage>
</organism>
<dbReference type="EMBL" id="BAAAZG010000052">
    <property type="protein sequence ID" value="GAA4094605.1"/>
    <property type="molecule type" value="Genomic_DNA"/>
</dbReference>
<protein>
    <submittedName>
        <fullName evidence="3">Para-nitrobenzyl esterase</fullName>
    </submittedName>
</protein>
<dbReference type="InterPro" id="IPR029058">
    <property type="entry name" value="AB_hydrolase_fold"/>
</dbReference>
<dbReference type="Proteomes" id="UP001500683">
    <property type="component" value="Unassembled WGS sequence"/>
</dbReference>
<dbReference type="InterPro" id="IPR019819">
    <property type="entry name" value="Carboxylesterase_B_CS"/>
</dbReference>
<sequence length="538" mass="58744">MRKTAALAAAAALLLTSACSASATSVAASSHASCETTTTLGKISGAARDGLCVFRGIPYAAPPTGDRRFRPPQPVASWRGKTLQATNDKAVCPQDRDGLSEDYPDDRPVYTDEDCLYLNVWTPRPDQRKRPVIVFVHGGAARFGTANEPRYDGSQLATRGDAVVVSLNYRLGMLGWTELGDLDPAYRGSGNNGLRDQIAALTWVRDHVADFGGDPANITAVGESAGAFSLSAMLATAHPERLFRRVVLQSGSGALVQSAAYKRRMAATLPVKSIDELRSMPVARLLEMQEKTIETASPGVLGALHFGPYVDGTLVRGPVTERVAAGNARRVDILLGTTQDEMNFFGQLGPDAMRAIAAQYQDVFFPRELAARREQMTSVYRRGRSPLDASLAMFTDQGMRVPALRLAEAQSRWRPTYVYEFGWRPPSGFGAVHTIELPFMFGTFRFNGILGGAEGFAADRARLTTLSDQMLDAWTTFARTGTPNRRRSKASSRPYWPAYRAPQRATMMWNTSSTIANDPRGNERALWNGYSFPPFDLP</sequence>
<dbReference type="Pfam" id="PF00135">
    <property type="entry name" value="COesterase"/>
    <property type="match status" value="1"/>
</dbReference>
<keyword evidence="1" id="KW-0732">Signal</keyword>
<evidence type="ECO:0000313" key="3">
    <source>
        <dbReference type="EMBL" id="GAA4094605.1"/>
    </source>
</evidence>
<proteinExistence type="predicted"/>
<name>A0ABP7WQZ9_9ACTN</name>
<dbReference type="PANTHER" id="PTHR11559">
    <property type="entry name" value="CARBOXYLESTERASE"/>
    <property type="match status" value="1"/>
</dbReference>
<dbReference type="InterPro" id="IPR002018">
    <property type="entry name" value="CarbesteraseB"/>
</dbReference>
<gene>
    <name evidence="3" type="primary">pnbA</name>
    <name evidence="3" type="ORF">GCM10022214_66600</name>
</gene>
<evidence type="ECO:0000256" key="1">
    <source>
        <dbReference type="SAM" id="SignalP"/>
    </source>
</evidence>
<dbReference type="PROSITE" id="PS00941">
    <property type="entry name" value="CARBOXYLESTERASE_B_2"/>
    <property type="match status" value="1"/>
</dbReference>
<feature type="chain" id="PRO_5046729360" evidence="1">
    <location>
        <begin position="24"/>
        <end position="538"/>
    </location>
</feature>
<feature type="domain" description="Carboxylesterase type B" evidence="2">
    <location>
        <begin position="36"/>
        <end position="527"/>
    </location>
</feature>
<accession>A0ABP7WQZ9</accession>
<dbReference type="Gene3D" id="3.40.50.1820">
    <property type="entry name" value="alpha/beta hydrolase"/>
    <property type="match status" value="1"/>
</dbReference>
<dbReference type="PROSITE" id="PS51257">
    <property type="entry name" value="PROKAR_LIPOPROTEIN"/>
    <property type="match status" value="1"/>
</dbReference>
<dbReference type="InterPro" id="IPR050309">
    <property type="entry name" value="Type-B_Carboxylest/Lipase"/>
</dbReference>
<evidence type="ECO:0000313" key="4">
    <source>
        <dbReference type="Proteomes" id="UP001500683"/>
    </source>
</evidence>
<dbReference type="RefSeq" id="WP_344955572.1">
    <property type="nucleotide sequence ID" value="NZ_BAAAZG010000052.1"/>
</dbReference>
<comment type="caution">
    <text evidence="3">The sequence shown here is derived from an EMBL/GenBank/DDBJ whole genome shotgun (WGS) entry which is preliminary data.</text>
</comment>
<keyword evidence="4" id="KW-1185">Reference proteome</keyword>
<feature type="signal peptide" evidence="1">
    <location>
        <begin position="1"/>
        <end position="23"/>
    </location>
</feature>